<accession>A0AAD8Q5B7</accession>
<dbReference type="RefSeq" id="XP_060417079.1">
    <property type="nucleotide sequence ID" value="XM_060565141.1"/>
</dbReference>
<proteinExistence type="predicted"/>
<name>A0AAD8Q5B7_9PEZI</name>
<dbReference type="AlphaFoldDB" id="A0AAD8Q5B7"/>
<keyword evidence="2" id="KW-1185">Reference proteome</keyword>
<evidence type="ECO:0000313" key="2">
    <source>
        <dbReference type="Proteomes" id="UP001230504"/>
    </source>
</evidence>
<reference evidence="1" key="1">
    <citation type="submission" date="2021-06" db="EMBL/GenBank/DDBJ databases">
        <title>Comparative genomics, transcriptomics and evolutionary studies reveal genomic signatures of adaptation to plant cell wall in hemibiotrophic fungi.</title>
        <authorList>
            <consortium name="DOE Joint Genome Institute"/>
            <person name="Baroncelli R."/>
            <person name="Diaz J.F."/>
            <person name="Benocci T."/>
            <person name="Peng M."/>
            <person name="Battaglia E."/>
            <person name="Haridas S."/>
            <person name="Andreopoulos W."/>
            <person name="Labutti K."/>
            <person name="Pangilinan J."/>
            <person name="Floch G.L."/>
            <person name="Makela M.R."/>
            <person name="Henrissat B."/>
            <person name="Grigoriev I.V."/>
            <person name="Crouch J.A."/>
            <person name="De Vries R.P."/>
            <person name="Sukno S.A."/>
            <person name="Thon M.R."/>
        </authorList>
    </citation>
    <scope>NUCLEOTIDE SEQUENCE</scope>
    <source>
        <strain evidence="1">CBS 125086</strain>
    </source>
</reference>
<dbReference type="EMBL" id="JAHLJV010000013">
    <property type="protein sequence ID" value="KAK1596160.1"/>
    <property type="molecule type" value="Genomic_DNA"/>
</dbReference>
<dbReference type="Proteomes" id="UP001230504">
    <property type="component" value="Unassembled WGS sequence"/>
</dbReference>
<organism evidence="1 2">
    <name type="scientific">Colletotrichum navitas</name>
    <dbReference type="NCBI Taxonomy" id="681940"/>
    <lineage>
        <taxon>Eukaryota</taxon>
        <taxon>Fungi</taxon>
        <taxon>Dikarya</taxon>
        <taxon>Ascomycota</taxon>
        <taxon>Pezizomycotina</taxon>
        <taxon>Sordariomycetes</taxon>
        <taxon>Hypocreomycetidae</taxon>
        <taxon>Glomerellales</taxon>
        <taxon>Glomerellaceae</taxon>
        <taxon>Colletotrichum</taxon>
        <taxon>Colletotrichum graminicola species complex</taxon>
    </lineage>
</organism>
<protein>
    <submittedName>
        <fullName evidence="1">Uncharacterized protein</fullName>
    </submittedName>
</protein>
<comment type="caution">
    <text evidence="1">The sequence shown here is derived from an EMBL/GenBank/DDBJ whole genome shotgun (WGS) entry which is preliminary data.</text>
</comment>
<dbReference type="GeneID" id="85449381"/>
<sequence length="197" mass="22417">MRGDLTYELFVLGALARNGDSKATLTLRLSCRHTSIPRLFLQKRTCKKRSTTRQQIPALRLLLNAYSHTRLLPSRNTFFLTHQMTTSPRMRMTVPHPQDPESLADARPLHSTRTMTGNHYLMLQLVRTEMPRTGWCLVHPDPNTFGTKTTQRTMILACCVGTIRYGWAISTSCRIPSSWLSSKLRSLSSSWAAPRSD</sequence>
<evidence type="ECO:0000313" key="1">
    <source>
        <dbReference type="EMBL" id="KAK1596160.1"/>
    </source>
</evidence>
<gene>
    <name evidence="1" type="ORF">LY79DRAFT_82213</name>
</gene>